<name>A0A919B2I4_9ACTN</name>
<protein>
    <recommendedName>
        <fullName evidence="1">DUF6891 domain-containing protein</fullName>
    </recommendedName>
</protein>
<evidence type="ECO:0000313" key="3">
    <source>
        <dbReference type="Proteomes" id="UP000638313"/>
    </source>
</evidence>
<evidence type="ECO:0000313" key="2">
    <source>
        <dbReference type="EMBL" id="GHF46460.1"/>
    </source>
</evidence>
<dbReference type="EMBL" id="BNBD01000005">
    <property type="protein sequence ID" value="GHF46460.1"/>
    <property type="molecule type" value="Genomic_DNA"/>
</dbReference>
<feature type="domain" description="DUF6891" evidence="1">
    <location>
        <begin position="121"/>
        <end position="303"/>
    </location>
</feature>
<comment type="caution">
    <text evidence="2">The sequence shown here is derived from an EMBL/GenBank/DDBJ whole genome shotgun (WGS) entry which is preliminary data.</text>
</comment>
<reference evidence="2" key="2">
    <citation type="submission" date="2020-09" db="EMBL/GenBank/DDBJ databases">
        <authorList>
            <person name="Sun Q."/>
            <person name="Ohkuma M."/>
        </authorList>
    </citation>
    <scope>NUCLEOTIDE SEQUENCE</scope>
    <source>
        <strain evidence="2">JCM 4059</strain>
    </source>
</reference>
<dbReference type="Proteomes" id="UP000638313">
    <property type="component" value="Unassembled WGS sequence"/>
</dbReference>
<organism evidence="2 3">
    <name type="scientific">Streptomyces mashuensis</name>
    <dbReference type="NCBI Taxonomy" id="33904"/>
    <lineage>
        <taxon>Bacteria</taxon>
        <taxon>Bacillati</taxon>
        <taxon>Actinomycetota</taxon>
        <taxon>Actinomycetes</taxon>
        <taxon>Kitasatosporales</taxon>
        <taxon>Streptomycetaceae</taxon>
        <taxon>Streptomyces</taxon>
    </lineage>
</organism>
<accession>A0A919B2I4</accession>
<sequence>MLAIRVETENGRRYVEPAAGELDGLVRRIGGDGDRFLVVQRVPDLPDVFIQVWHEESGDYLLEHRAGDPGRHFQVALDDPGTVAATMTAWARLAPDWDAGLAWEPLAFPPAAPVPPLELDEAERRDLEECVRTALAGGYVTRDGLAELAEDHLVSGDRRPVTPDQARHLADRMWLERVAEQAGWPVETDPDRVHRAFTALESTGVTARENFTCCSTCGHAEIAESGAPDARGFVFFHHQSTDAVAAGHGLTLHYGGFDDSPETTTAVGHEVVAALRAEGLTVEWDGDARKAITVAPLTWQKRLVG</sequence>
<dbReference type="AlphaFoldDB" id="A0A919B2I4"/>
<dbReference type="RefSeq" id="WP_190130017.1">
    <property type="nucleotide sequence ID" value="NZ_BNBD01000005.1"/>
</dbReference>
<dbReference type="InterPro" id="IPR054186">
    <property type="entry name" value="DUF6891"/>
</dbReference>
<reference evidence="2" key="1">
    <citation type="journal article" date="2014" name="Int. J. Syst. Evol. Microbiol.">
        <title>Complete genome sequence of Corynebacterium casei LMG S-19264T (=DSM 44701T), isolated from a smear-ripened cheese.</title>
        <authorList>
            <consortium name="US DOE Joint Genome Institute (JGI-PGF)"/>
            <person name="Walter F."/>
            <person name="Albersmeier A."/>
            <person name="Kalinowski J."/>
            <person name="Ruckert C."/>
        </authorList>
    </citation>
    <scope>NUCLEOTIDE SEQUENCE</scope>
    <source>
        <strain evidence="2">JCM 4059</strain>
    </source>
</reference>
<dbReference type="Pfam" id="PF21831">
    <property type="entry name" value="DUF6891"/>
    <property type="match status" value="1"/>
</dbReference>
<evidence type="ECO:0000259" key="1">
    <source>
        <dbReference type="Pfam" id="PF21831"/>
    </source>
</evidence>
<proteinExistence type="predicted"/>
<keyword evidence="3" id="KW-1185">Reference proteome</keyword>
<gene>
    <name evidence="2" type="ORF">GCM10010218_29670</name>
</gene>